<evidence type="ECO:0000259" key="4">
    <source>
        <dbReference type="PROSITE" id="PS50883"/>
    </source>
</evidence>
<keyword evidence="1" id="KW-0812">Transmembrane</keyword>
<reference evidence="6 7" key="1">
    <citation type="submission" date="2023-01" db="EMBL/GenBank/DDBJ databases">
        <title>Novel diversity within Roseofilum (Cyanobacteria; Desertifilaceae) from marine benthic mats with descriptions of four novel species.</title>
        <authorList>
            <person name="Wang Y."/>
            <person name="Berthold D.E."/>
            <person name="Hu J."/>
            <person name="Lefler F.W."/>
            <person name="Laughinghouse H.D. IV."/>
        </authorList>
    </citation>
    <scope>NUCLEOTIDE SEQUENCE [LARGE SCALE GENOMIC DNA]</scope>
    <source>
        <strain evidence="6 7">BLCC-M91</strain>
    </source>
</reference>
<feature type="domain" description="PAS" evidence="2">
    <location>
        <begin position="410"/>
        <end position="451"/>
    </location>
</feature>
<dbReference type="PROSITE" id="PS50112">
    <property type="entry name" value="PAS"/>
    <property type="match status" value="3"/>
</dbReference>
<dbReference type="SMART" id="SM00052">
    <property type="entry name" value="EAL"/>
    <property type="match status" value="1"/>
</dbReference>
<evidence type="ECO:0000259" key="3">
    <source>
        <dbReference type="PROSITE" id="PS50113"/>
    </source>
</evidence>
<dbReference type="InterPro" id="IPR013655">
    <property type="entry name" value="PAS_fold_3"/>
</dbReference>
<dbReference type="Pfam" id="PF08447">
    <property type="entry name" value="PAS_3"/>
    <property type="match status" value="1"/>
</dbReference>
<evidence type="ECO:0000259" key="5">
    <source>
        <dbReference type="PROSITE" id="PS50887"/>
    </source>
</evidence>
<feature type="domain" description="GGDEF" evidence="5">
    <location>
        <begin position="570"/>
        <end position="709"/>
    </location>
</feature>
<feature type="domain" description="PAC" evidence="3">
    <location>
        <begin position="357"/>
        <end position="409"/>
    </location>
</feature>
<dbReference type="InterPro" id="IPR000700">
    <property type="entry name" value="PAS-assoc_C"/>
</dbReference>
<dbReference type="SUPFAM" id="SSF141868">
    <property type="entry name" value="EAL domain-like"/>
    <property type="match status" value="1"/>
</dbReference>
<dbReference type="SMART" id="SM00086">
    <property type="entry name" value="PAC"/>
    <property type="match status" value="3"/>
</dbReference>
<dbReference type="Pfam" id="PF00990">
    <property type="entry name" value="GGDEF"/>
    <property type="match status" value="1"/>
</dbReference>
<accession>A0ABT7BMP4</accession>
<dbReference type="SMART" id="SM00267">
    <property type="entry name" value="GGDEF"/>
    <property type="match status" value="1"/>
</dbReference>
<keyword evidence="1" id="KW-1133">Transmembrane helix</keyword>
<feature type="domain" description="EAL" evidence="4">
    <location>
        <begin position="718"/>
        <end position="974"/>
    </location>
</feature>
<dbReference type="Pfam" id="PF08448">
    <property type="entry name" value="PAS_4"/>
    <property type="match status" value="1"/>
</dbReference>
<dbReference type="InterPro" id="IPR035919">
    <property type="entry name" value="EAL_sf"/>
</dbReference>
<feature type="transmembrane region" description="Helical" evidence="1">
    <location>
        <begin position="12"/>
        <end position="33"/>
    </location>
</feature>
<feature type="domain" description="PAS" evidence="2">
    <location>
        <begin position="154"/>
        <end position="206"/>
    </location>
</feature>
<dbReference type="Gene3D" id="3.30.450.20">
    <property type="entry name" value="PAS domain"/>
    <property type="match status" value="3"/>
</dbReference>
<dbReference type="InterPro" id="IPR013656">
    <property type="entry name" value="PAS_4"/>
</dbReference>
<protein>
    <submittedName>
        <fullName evidence="6">EAL domain-containing protein</fullName>
    </submittedName>
</protein>
<name>A0ABT7BMP4_9CYAN</name>
<dbReference type="Pfam" id="PF13426">
    <property type="entry name" value="PAS_9"/>
    <property type="match status" value="1"/>
</dbReference>
<dbReference type="Gene3D" id="2.10.70.100">
    <property type="match status" value="1"/>
</dbReference>
<dbReference type="SUPFAM" id="SSF55073">
    <property type="entry name" value="Nucleotide cyclase"/>
    <property type="match status" value="1"/>
</dbReference>
<feature type="domain" description="PAC" evidence="3">
    <location>
        <begin position="485"/>
        <end position="537"/>
    </location>
</feature>
<gene>
    <name evidence="6" type="ORF">PJF56_14305</name>
</gene>
<feature type="domain" description="PAC" evidence="3">
    <location>
        <begin position="228"/>
        <end position="280"/>
    </location>
</feature>
<dbReference type="SUPFAM" id="SSF55785">
    <property type="entry name" value="PYP-like sensor domain (PAS domain)"/>
    <property type="match status" value="3"/>
</dbReference>
<feature type="transmembrane region" description="Helical" evidence="1">
    <location>
        <begin position="68"/>
        <end position="84"/>
    </location>
</feature>
<keyword evidence="1" id="KW-0472">Membrane</keyword>
<dbReference type="EMBL" id="JAQPOK010000102">
    <property type="protein sequence ID" value="MDJ1180037.1"/>
    <property type="molecule type" value="Genomic_DNA"/>
</dbReference>
<dbReference type="InterPro" id="IPR001610">
    <property type="entry name" value="PAC"/>
</dbReference>
<evidence type="ECO:0000313" key="7">
    <source>
        <dbReference type="Proteomes" id="UP001231370"/>
    </source>
</evidence>
<dbReference type="CDD" id="cd01948">
    <property type="entry name" value="EAL"/>
    <property type="match status" value="1"/>
</dbReference>
<dbReference type="PROSITE" id="PS50113">
    <property type="entry name" value="PAC"/>
    <property type="match status" value="3"/>
</dbReference>
<dbReference type="InterPro" id="IPR029787">
    <property type="entry name" value="Nucleotide_cyclase"/>
</dbReference>
<dbReference type="CDD" id="cd00130">
    <property type="entry name" value="PAS"/>
    <property type="match status" value="3"/>
</dbReference>
<dbReference type="SMART" id="SM00091">
    <property type="entry name" value="PAS"/>
    <property type="match status" value="3"/>
</dbReference>
<evidence type="ECO:0000259" key="2">
    <source>
        <dbReference type="PROSITE" id="PS50112"/>
    </source>
</evidence>
<dbReference type="RefSeq" id="WP_283763340.1">
    <property type="nucleotide sequence ID" value="NZ_JAQPOK010000102.1"/>
</dbReference>
<dbReference type="InterPro" id="IPR000160">
    <property type="entry name" value="GGDEF_dom"/>
</dbReference>
<dbReference type="NCBIfam" id="TIGR00229">
    <property type="entry name" value="sensory_box"/>
    <property type="match status" value="3"/>
</dbReference>
<dbReference type="PANTHER" id="PTHR44757:SF2">
    <property type="entry name" value="BIOFILM ARCHITECTURE MAINTENANCE PROTEIN MBAA"/>
    <property type="match status" value="1"/>
</dbReference>
<comment type="caution">
    <text evidence="6">The sequence shown here is derived from an EMBL/GenBank/DDBJ whole genome shotgun (WGS) entry which is preliminary data.</text>
</comment>
<dbReference type="Proteomes" id="UP001231370">
    <property type="component" value="Unassembled WGS sequence"/>
</dbReference>
<organism evidence="6 7">
    <name type="scientific">Roseofilum halophilum BLCC-M91</name>
    <dbReference type="NCBI Taxonomy" id="3022259"/>
    <lineage>
        <taxon>Bacteria</taxon>
        <taxon>Bacillati</taxon>
        <taxon>Cyanobacteriota</taxon>
        <taxon>Cyanophyceae</taxon>
        <taxon>Desertifilales</taxon>
        <taxon>Desertifilaceae</taxon>
        <taxon>Roseofilum</taxon>
        <taxon>Roseofilum halophilum</taxon>
    </lineage>
</organism>
<feature type="transmembrane region" description="Helical" evidence="1">
    <location>
        <begin position="45"/>
        <end position="62"/>
    </location>
</feature>
<dbReference type="Gene3D" id="3.20.20.450">
    <property type="entry name" value="EAL domain"/>
    <property type="match status" value="1"/>
</dbReference>
<feature type="domain" description="PAS" evidence="2">
    <location>
        <begin position="281"/>
        <end position="353"/>
    </location>
</feature>
<sequence length="977" mass="111978">MIPQQYHFHQIRVTLTALGLWSCLLLFSLVFAPLEGFNTLRLQEIYPLISILLALMMVSYWGGLNVGLGSALLVNTLLVYYHFIPGDRSFFPHTPLELGLSGFLMFSIALLIGHSQDCNKSLIQKLQSTQNSLDKSLDRLTSFNLLLQELLRESHVYYQSLADVLPQIIYRVDLEGKLTFANQAFLKMISKEWSEVTGQSLDQIYPLEFAQKIMGEDRWVQETGNILDRVDYQYCPTSDYPRYFHAIKTPIYNAHGDIIGTQSVSLDITERETILEALQKSQKRYELATQAGRVGIWEWDLLENTFKLDSSLQKLLGYNHEENNPKLEDWSERIYSEDKRSLIRQINRAVKGEIENYEITQRLVHKNGQVCWFLLRGTVQKDEQNQRVRLMGTGTDITELKETEAALIKAEKKYHSIFENAIEGIFQTTLEGKFISVNPAFAKILGYDCAESLMQAVDNVQAELYVEPIRRDELISAIEKNGEILGFEYQVYRSDGSQIWISENCHGVRDPEGELLYLEGTIEDITERKKAQDILEYHAFHDPLTGLCNRSALMEKIEDCLNKVRQQPGRFFTVLMIDLNRFKIINDSLGHFVGDQLLISVARRLESYIANCGIVARLNGDDFAVLIPEIQNYDEIMDLADCMEEAFINEPFWVQGHEVFMSASIGIVLSHHASTGLVYEDAEQLLKDADTAIYHAKRRGKNHHQLFDSTMRPVDECQFQLEMDLRRAIDRQEFCLYYQPIVCLHRGTITGFESLVRWKTEGDRVISPGKFIPLAEVTGLIVTIGEWVIDEACRQIKEWQTDGLWLDSLYVNVNVAGRQFSQAGLVDIIIQSLQRHHLAPSYFQVEITEGLMMENLDSVVRQLCQLQELGVNLCIDDFGTGHSSLSRLQLFPIDTLKIDRSFIPLHSQVEKDWELVKSIVNLGHSLSMRVVAEGVETVEQQQKLQELGCDYGQGYLFAKPLEQEAARELLYQLKIKN</sequence>
<dbReference type="Pfam" id="PF00563">
    <property type="entry name" value="EAL"/>
    <property type="match status" value="1"/>
</dbReference>
<dbReference type="PANTHER" id="PTHR44757">
    <property type="entry name" value="DIGUANYLATE CYCLASE DGCP"/>
    <property type="match status" value="1"/>
</dbReference>
<dbReference type="InterPro" id="IPR052155">
    <property type="entry name" value="Biofilm_reg_signaling"/>
</dbReference>
<evidence type="ECO:0000313" key="6">
    <source>
        <dbReference type="EMBL" id="MDJ1180037.1"/>
    </source>
</evidence>
<keyword evidence="7" id="KW-1185">Reference proteome</keyword>
<dbReference type="InterPro" id="IPR001633">
    <property type="entry name" value="EAL_dom"/>
</dbReference>
<dbReference type="NCBIfam" id="TIGR00254">
    <property type="entry name" value="GGDEF"/>
    <property type="match status" value="1"/>
</dbReference>
<proteinExistence type="predicted"/>
<dbReference type="CDD" id="cd01949">
    <property type="entry name" value="GGDEF"/>
    <property type="match status" value="1"/>
</dbReference>
<dbReference type="InterPro" id="IPR000014">
    <property type="entry name" value="PAS"/>
</dbReference>
<dbReference type="InterPro" id="IPR043128">
    <property type="entry name" value="Rev_trsase/Diguanyl_cyclase"/>
</dbReference>
<dbReference type="PROSITE" id="PS50887">
    <property type="entry name" value="GGDEF"/>
    <property type="match status" value="1"/>
</dbReference>
<dbReference type="Gene3D" id="3.30.70.270">
    <property type="match status" value="1"/>
</dbReference>
<dbReference type="PROSITE" id="PS50883">
    <property type="entry name" value="EAL"/>
    <property type="match status" value="1"/>
</dbReference>
<dbReference type="InterPro" id="IPR035965">
    <property type="entry name" value="PAS-like_dom_sf"/>
</dbReference>
<evidence type="ECO:0000256" key="1">
    <source>
        <dbReference type="SAM" id="Phobius"/>
    </source>
</evidence>